<dbReference type="EMBL" id="CAAE01022477">
    <property type="protein sequence ID" value="CAG14417.1"/>
    <property type="molecule type" value="Genomic_DNA"/>
</dbReference>
<dbReference type="Gene3D" id="2.120.10.30">
    <property type="entry name" value="TolB, C-terminal domain"/>
    <property type="match status" value="1"/>
</dbReference>
<protein>
    <submittedName>
        <fullName evidence="1">(spotted green pufferfish) hypothetical protein</fullName>
    </submittedName>
</protein>
<name>Q4RB16_TETNG</name>
<evidence type="ECO:0000313" key="1">
    <source>
        <dbReference type="EMBL" id="CAG14417.1"/>
    </source>
</evidence>
<reference evidence="1" key="2">
    <citation type="submission" date="2004-02" db="EMBL/GenBank/DDBJ databases">
        <authorList>
            <consortium name="Genoscope"/>
            <consortium name="Whitehead Institute Centre for Genome Research"/>
        </authorList>
    </citation>
    <scope>NUCLEOTIDE SEQUENCE</scope>
</reference>
<accession>Q4RB16</accession>
<comment type="caution">
    <text evidence="1">The sequence shown here is derived from an EMBL/GenBank/DDBJ whole genome shotgun (WGS) entry which is preliminary data.</text>
</comment>
<sequence>RHSLSSMAFFGDRIFYSVLKSKAIWIANKHTGKDTVRINLHPSFVTPGKLMVVHPRAQPRTEDAAKDPGESLG</sequence>
<dbReference type="InterPro" id="IPR011042">
    <property type="entry name" value="6-blade_b-propeller_TolB-like"/>
</dbReference>
<proteinExistence type="predicted"/>
<dbReference type="KEGG" id="tng:GSTEN00038939G001"/>
<gene>
    <name evidence="1" type="ORF">GSTENG00038939001</name>
</gene>
<feature type="non-terminal residue" evidence="1">
    <location>
        <position position="1"/>
    </location>
</feature>
<dbReference type="AlphaFoldDB" id="Q4RB16"/>
<reference evidence="1" key="1">
    <citation type="journal article" date="2004" name="Nature">
        <title>Genome duplication in the teleost fish Tetraodon nigroviridis reveals the early vertebrate proto-karyotype.</title>
        <authorList>
            <person name="Jaillon O."/>
            <person name="Aury J.-M."/>
            <person name="Brunet F."/>
            <person name="Petit J.-L."/>
            <person name="Stange-Thomann N."/>
            <person name="Mauceli E."/>
            <person name="Bouneau L."/>
            <person name="Fischer C."/>
            <person name="Ozouf-Costaz C."/>
            <person name="Bernot A."/>
            <person name="Nicaud S."/>
            <person name="Jaffe D."/>
            <person name="Fisher S."/>
            <person name="Lutfalla G."/>
            <person name="Dossat C."/>
            <person name="Segurens B."/>
            <person name="Dasilva C."/>
            <person name="Salanoubat M."/>
            <person name="Levy M."/>
            <person name="Boudet N."/>
            <person name="Castellano S."/>
            <person name="Anthouard V."/>
            <person name="Jubin C."/>
            <person name="Castelli V."/>
            <person name="Katinka M."/>
            <person name="Vacherie B."/>
            <person name="Biemont C."/>
            <person name="Skalli Z."/>
            <person name="Cattolico L."/>
            <person name="Poulain J."/>
            <person name="De Berardinis V."/>
            <person name="Cruaud C."/>
            <person name="Duprat S."/>
            <person name="Brottier P."/>
            <person name="Coutanceau J.-P."/>
            <person name="Gouzy J."/>
            <person name="Parra G."/>
            <person name="Lardier G."/>
            <person name="Chapple C."/>
            <person name="McKernan K.J."/>
            <person name="McEwan P."/>
            <person name="Bosak S."/>
            <person name="Kellis M."/>
            <person name="Volff J.-N."/>
            <person name="Guigo R."/>
            <person name="Zody M.C."/>
            <person name="Mesirov J."/>
            <person name="Lindblad-Toh K."/>
            <person name="Birren B."/>
            <person name="Nusbaum C."/>
            <person name="Kahn D."/>
            <person name="Robinson-Rechavi M."/>
            <person name="Laudet V."/>
            <person name="Schachter V."/>
            <person name="Quetier F."/>
            <person name="Saurin W."/>
            <person name="Scarpelli C."/>
            <person name="Wincker P."/>
            <person name="Lander E.S."/>
            <person name="Weissenbach J."/>
            <person name="Roest Crollius H."/>
        </authorList>
    </citation>
    <scope>NUCLEOTIDE SEQUENCE [LARGE SCALE GENOMIC DNA]</scope>
</reference>
<feature type="non-terminal residue" evidence="1">
    <location>
        <position position="73"/>
    </location>
</feature>
<organism evidence="1">
    <name type="scientific">Tetraodon nigroviridis</name>
    <name type="common">Spotted green pufferfish</name>
    <name type="synonym">Chelonodon nigroviridis</name>
    <dbReference type="NCBI Taxonomy" id="99883"/>
    <lineage>
        <taxon>Eukaryota</taxon>
        <taxon>Metazoa</taxon>
        <taxon>Chordata</taxon>
        <taxon>Craniata</taxon>
        <taxon>Vertebrata</taxon>
        <taxon>Euteleostomi</taxon>
        <taxon>Actinopterygii</taxon>
        <taxon>Neopterygii</taxon>
        <taxon>Teleostei</taxon>
        <taxon>Neoteleostei</taxon>
        <taxon>Acanthomorphata</taxon>
        <taxon>Eupercaria</taxon>
        <taxon>Tetraodontiformes</taxon>
        <taxon>Tetradontoidea</taxon>
        <taxon>Tetraodontidae</taxon>
        <taxon>Tetraodon</taxon>
    </lineage>
</organism>